<name>A0A267DR54_9PLAT</name>
<organism evidence="1 2">
    <name type="scientific">Macrostomum lignano</name>
    <dbReference type="NCBI Taxonomy" id="282301"/>
    <lineage>
        <taxon>Eukaryota</taxon>
        <taxon>Metazoa</taxon>
        <taxon>Spiralia</taxon>
        <taxon>Lophotrochozoa</taxon>
        <taxon>Platyhelminthes</taxon>
        <taxon>Rhabditophora</taxon>
        <taxon>Macrostomorpha</taxon>
        <taxon>Macrostomida</taxon>
        <taxon>Macrostomidae</taxon>
        <taxon>Macrostomum</taxon>
    </lineage>
</organism>
<keyword evidence="2" id="KW-1185">Reference proteome</keyword>
<comment type="caution">
    <text evidence="1">The sequence shown here is derived from an EMBL/GenBank/DDBJ whole genome shotgun (WGS) entry which is preliminary data.</text>
</comment>
<accession>A0A267DR54</accession>
<gene>
    <name evidence="1" type="ORF">BOX15_Mlig000052g4</name>
</gene>
<dbReference type="AlphaFoldDB" id="A0A267DR54"/>
<reference evidence="1 2" key="1">
    <citation type="submission" date="2017-06" db="EMBL/GenBank/DDBJ databases">
        <title>A platform for efficient transgenesis in Macrostomum lignano, a flatworm model organism for stem cell research.</title>
        <authorList>
            <person name="Berezikov E."/>
        </authorList>
    </citation>
    <scope>NUCLEOTIDE SEQUENCE [LARGE SCALE GENOMIC DNA]</scope>
    <source>
        <strain evidence="1">DV1</strain>
        <tissue evidence="1">Whole organism</tissue>
    </source>
</reference>
<evidence type="ECO:0000313" key="1">
    <source>
        <dbReference type="EMBL" id="PAA51773.1"/>
    </source>
</evidence>
<protein>
    <submittedName>
        <fullName evidence="1">Uncharacterized protein</fullName>
    </submittedName>
</protein>
<sequence length="271" mass="31122">MASSKEARISSIVEIATNLSRKDKSLIGCRLKDFSEKELEALHDSLEKLDGVSEKKPTTQKRKEKGYVENVLETIYQKLEENEDRGVSVCVEAITQGLSHVGLKLEGTTKHDLIERFKKIKSSIEALSIAKAMMQFEQGRLIYYLSTKYRMTERELADSFNITSRKVEDYNKYYQLCLEYPGLIFSTYSMGIVINYNAAICKKANNDARFKELLKMQHETVALVLKDGSPEEKQVHQWYEDTFNEDPDAEDKAESAAEVREMFEGGKWVKK</sequence>
<proteinExistence type="predicted"/>
<dbReference type="EMBL" id="NIVC01003360">
    <property type="protein sequence ID" value="PAA51773.1"/>
    <property type="molecule type" value="Genomic_DNA"/>
</dbReference>
<dbReference type="Proteomes" id="UP000215902">
    <property type="component" value="Unassembled WGS sequence"/>
</dbReference>
<evidence type="ECO:0000313" key="2">
    <source>
        <dbReference type="Proteomes" id="UP000215902"/>
    </source>
</evidence>